<evidence type="ECO:0000256" key="1">
    <source>
        <dbReference type="SAM" id="MobiDB-lite"/>
    </source>
</evidence>
<dbReference type="RefSeq" id="WP_089255371.1">
    <property type="nucleotide sequence ID" value="NZ_FZPH01000025.1"/>
</dbReference>
<evidence type="ECO:0000313" key="2">
    <source>
        <dbReference type="EMBL" id="SNT65689.1"/>
    </source>
</evidence>
<accession>A0A239PH36</accession>
<dbReference type="OrthoDB" id="4570343at2"/>
<proteinExistence type="predicted"/>
<feature type="region of interest" description="Disordered" evidence="1">
    <location>
        <begin position="110"/>
        <end position="135"/>
    </location>
</feature>
<gene>
    <name evidence="2" type="ORF">SAMN05421812_12532</name>
</gene>
<organism evidence="2 3">
    <name type="scientific">Asanoa hainanensis</name>
    <dbReference type="NCBI Taxonomy" id="560556"/>
    <lineage>
        <taxon>Bacteria</taxon>
        <taxon>Bacillati</taxon>
        <taxon>Actinomycetota</taxon>
        <taxon>Actinomycetes</taxon>
        <taxon>Micromonosporales</taxon>
        <taxon>Micromonosporaceae</taxon>
        <taxon>Asanoa</taxon>
    </lineage>
</organism>
<name>A0A239PH36_9ACTN</name>
<keyword evidence="3" id="KW-1185">Reference proteome</keyword>
<dbReference type="AlphaFoldDB" id="A0A239PH36"/>
<feature type="compositionally biased region" description="Low complexity" evidence="1">
    <location>
        <begin position="122"/>
        <end position="135"/>
    </location>
</feature>
<dbReference type="Proteomes" id="UP000198362">
    <property type="component" value="Unassembled WGS sequence"/>
</dbReference>
<dbReference type="InterPro" id="IPR032584">
    <property type="entry name" value="DUF4913"/>
</dbReference>
<evidence type="ECO:0000313" key="3">
    <source>
        <dbReference type="Proteomes" id="UP000198362"/>
    </source>
</evidence>
<protein>
    <recommendedName>
        <fullName evidence="4">DUF4913 domain-containing protein</fullName>
    </recommendedName>
</protein>
<dbReference type="EMBL" id="FZPH01000025">
    <property type="protein sequence ID" value="SNT65689.1"/>
    <property type="molecule type" value="Genomic_DNA"/>
</dbReference>
<feature type="compositionally biased region" description="Basic and acidic residues" evidence="1">
    <location>
        <begin position="110"/>
        <end position="121"/>
    </location>
</feature>
<reference evidence="2 3" key="1">
    <citation type="submission" date="2017-06" db="EMBL/GenBank/DDBJ databases">
        <authorList>
            <person name="Kim H.J."/>
            <person name="Triplett B.A."/>
        </authorList>
    </citation>
    <scope>NUCLEOTIDE SEQUENCE [LARGE SCALE GENOMIC DNA]</scope>
    <source>
        <strain evidence="2 3">CGMCC 4.5593</strain>
    </source>
</reference>
<dbReference type="Pfam" id="PF16259">
    <property type="entry name" value="DUF4913"/>
    <property type="match status" value="1"/>
</dbReference>
<evidence type="ECO:0008006" key="4">
    <source>
        <dbReference type="Google" id="ProtNLM"/>
    </source>
</evidence>
<sequence>MTRSVVEDPPAGELAEERQAQPPLYPSVEAWVGGYFTPMFLHRVPGNQRIRWCPQWWQHAEAIARLTLLWNTWEGARWEPAAKSGWWLDLDHHLPILLGIDGPFRNCRHPEGNRAGKHESPADAAIDPAPDGWWD</sequence>